<accession>A0AAN7VTK4</accession>
<dbReference type="Proteomes" id="UP001329430">
    <property type="component" value="Chromosome 1"/>
</dbReference>
<gene>
    <name evidence="2" type="ORF">RI129_000727</name>
</gene>
<comment type="caution">
    <text evidence="2">The sequence shown here is derived from an EMBL/GenBank/DDBJ whole genome shotgun (WGS) entry which is preliminary data.</text>
</comment>
<proteinExistence type="predicted"/>
<keyword evidence="3" id="KW-1185">Reference proteome</keyword>
<dbReference type="AlphaFoldDB" id="A0AAN7VTK4"/>
<name>A0AAN7VTK4_9COLE</name>
<organism evidence="2 3">
    <name type="scientific">Pyrocoelia pectoralis</name>
    <dbReference type="NCBI Taxonomy" id="417401"/>
    <lineage>
        <taxon>Eukaryota</taxon>
        <taxon>Metazoa</taxon>
        <taxon>Ecdysozoa</taxon>
        <taxon>Arthropoda</taxon>
        <taxon>Hexapoda</taxon>
        <taxon>Insecta</taxon>
        <taxon>Pterygota</taxon>
        <taxon>Neoptera</taxon>
        <taxon>Endopterygota</taxon>
        <taxon>Coleoptera</taxon>
        <taxon>Polyphaga</taxon>
        <taxon>Elateriformia</taxon>
        <taxon>Elateroidea</taxon>
        <taxon>Lampyridae</taxon>
        <taxon>Lampyrinae</taxon>
        <taxon>Pyrocoelia</taxon>
    </lineage>
</organism>
<dbReference type="EMBL" id="JAVRBK010000001">
    <property type="protein sequence ID" value="KAK5649698.1"/>
    <property type="molecule type" value="Genomic_DNA"/>
</dbReference>
<evidence type="ECO:0000256" key="1">
    <source>
        <dbReference type="SAM" id="Coils"/>
    </source>
</evidence>
<feature type="coiled-coil region" evidence="1">
    <location>
        <begin position="2"/>
        <end position="223"/>
    </location>
</feature>
<sequence>MNAELRDNTNELNTKIEELRVELLSFQNLSDTLKKENDMYLKERNYYLLQESSRKLAEEHLNQSLQQYKEQLQFKTLENQKLREVETELRKQIQDLEYDAEQMDRRCLVELKERNIVIVSLQEEYGQYKKEAEKKEELLKQEGMAAMQLVMSKSQELHILEEDLKHLREKLNSTNIEHEKILHQNEKALNEISSLYRSKEVQCFELEQKLNTLEATAAEIDEEHPRKQELDIANALPTDEISHVKSNC</sequence>
<evidence type="ECO:0000313" key="3">
    <source>
        <dbReference type="Proteomes" id="UP001329430"/>
    </source>
</evidence>
<keyword evidence="1" id="KW-0175">Coiled coil</keyword>
<evidence type="ECO:0000313" key="2">
    <source>
        <dbReference type="EMBL" id="KAK5649698.1"/>
    </source>
</evidence>
<protein>
    <submittedName>
        <fullName evidence="2">Uncharacterized protein</fullName>
    </submittedName>
</protein>
<reference evidence="2 3" key="1">
    <citation type="journal article" date="2024" name="Insects">
        <title>An Improved Chromosome-Level Genome Assembly of the Firefly Pyrocoelia pectoralis.</title>
        <authorList>
            <person name="Fu X."/>
            <person name="Meyer-Rochow V.B."/>
            <person name="Ballantyne L."/>
            <person name="Zhu X."/>
        </authorList>
    </citation>
    <scope>NUCLEOTIDE SEQUENCE [LARGE SCALE GENOMIC DNA]</scope>
    <source>
        <strain evidence="2">XCY_ONT2</strain>
    </source>
</reference>